<dbReference type="GO" id="GO:0031410">
    <property type="term" value="C:cytoplasmic vesicle"/>
    <property type="evidence" value="ECO:0007669"/>
    <property type="project" value="TreeGrafter"/>
</dbReference>
<feature type="domain" description="Arf-GAP" evidence="7">
    <location>
        <begin position="24"/>
        <end position="150"/>
    </location>
</feature>
<accession>A0A6P6ED61</accession>
<dbReference type="SUPFAM" id="SSF57863">
    <property type="entry name" value="ArfGap/RecO-like zinc finger"/>
    <property type="match status" value="1"/>
</dbReference>
<gene>
    <name evidence="9" type="primary">Agfg2</name>
</gene>
<reference evidence="9" key="1">
    <citation type="submission" date="2025-08" db="UniProtKB">
        <authorList>
            <consortium name="RefSeq"/>
        </authorList>
    </citation>
    <scope>IDENTIFICATION</scope>
</reference>
<dbReference type="GO" id="GO:0008270">
    <property type="term" value="F:zinc ion binding"/>
    <property type="evidence" value="ECO:0007669"/>
    <property type="project" value="UniProtKB-KW"/>
</dbReference>
<keyword evidence="8" id="KW-1185">Reference proteome</keyword>
<dbReference type="GO" id="GO:0001675">
    <property type="term" value="P:acrosome assembly"/>
    <property type="evidence" value="ECO:0007669"/>
    <property type="project" value="TreeGrafter"/>
</dbReference>
<feature type="compositionally biased region" description="Polar residues" evidence="6">
    <location>
        <begin position="155"/>
        <end position="164"/>
    </location>
</feature>
<dbReference type="InterPro" id="IPR038508">
    <property type="entry name" value="ArfGAP_dom_sf"/>
</dbReference>
<feature type="region of interest" description="Disordered" evidence="6">
    <location>
        <begin position="147"/>
        <end position="215"/>
    </location>
</feature>
<dbReference type="CTD" id="3268"/>
<dbReference type="GO" id="GO:0005096">
    <property type="term" value="F:GTPase activator activity"/>
    <property type="evidence" value="ECO:0007669"/>
    <property type="project" value="InterPro"/>
</dbReference>
<evidence type="ECO:0000259" key="7">
    <source>
        <dbReference type="PROSITE" id="PS50115"/>
    </source>
</evidence>
<evidence type="ECO:0000256" key="4">
    <source>
        <dbReference type="ARBA" id="ARBA00022833"/>
    </source>
</evidence>
<evidence type="ECO:0000256" key="6">
    <source>
        <dbReference type="SAM" id="MobiDB-lite"/>
    </source>
</evidence>
<organism evidence="8 9">
    <name type="scientific">Octodon degus</name>
    <name type="common">Degu</name>
    <name type="synonym">Sciurus degus</name>
    <dbReference type="NCBI Taxonomy" id="10160"/>
    <lineage>
        <taxon>Eukaryota</taxon>
        <taxon>Metazoa</taxon>
        <taxon>Chordata</taxon>
        <taxon>Craniata</taxon>
        <taxon>Vertebrata</taxon>
        <taxon>Euteleostomi</taxon>
        <taxon>Mammalia</taxon>
        <taxon>Eutheria</taxon>
        <taxon>Euarchontoglires</taxon>
        <taxon>Glires</taxon>
        <taxon>Rodentia</taxon>
        <taxon>Hystricomorpha</taxon>
        <taxon>Octodontidae</taxon>
        <taxon>Octodon</taxon>
    </lineage>
</organism>
<evidence type="ECO:0000313" key="9">
    <source>
        <dbReference type="RefSeq" id="XP_023570221.1"/>
    </source>
</evidence>
<dbReference type="Gene3D" id="1.10.220.150">
    <property type="entry name" value="Arf GTPase activating protein"/>
    <property type="match status" value="1"/>
</dbReference>
<keyword evidence="1" id="KW-0479">Metal-binding</keyword>
<dbReference type="Pfam" id="PF01412">
    <property type="entry name" value="ArfGap"/>
    <property type="match status" value="1"/>
</dbReference>
<keyword evidence="3 5" id="KW-0863">Zinc-finger</keyword>
<dbReference type="PROSITE" id="PS50115">
    <property type="entry name" value="ARFGAP"/>
    <property type="match status" value="1"/>
</dbReference>
<dbReference type="SMART" id="SM00105">
    <property type="entry name" value="ArfGap"/>
    <property type="match status" value="1"/>
</dbReference>
<dbReference type="InterPro" id="IPR037278">
    <property type="entry name" value="ARFGAP/RecO"/>
</dbReference>
<dbReference type="Proteomes" id="UP000515203">
    <property type="component" value="Unplaced"/>
</dbReference>
<dbReference type="InterPro" id="IPR052248">
    <property type="entry name" value="Arf-GAP_FG-repeat_protein"/>
</dbReference>
<dbReference type="PRINTS" id="PR00405">
    <property type="entry name" value="REVINTRACTNG"/>
</dbReference>
<evidence type="ECO:0000256" key="2">
    <source>
        <dbReference type="ARBA" id="ARBA00022737"/>
    </source>
</evidence>
<keyword evidence="4" id="KW-0862">Zinc</keyword>
<dbReference type="AlphaFoldDB" id="A0A6P6ED61"/>
<dbReference type="PANTHER" id="PTHR46134:SF4">
    <property type="entry name" value="ARF-GAP DOMAIN AND FG REPEAT-CONTAINING PROTEIN 2"/>
    <property type="match status" value="1"/>
</dbReference>
<name>A0A6P6ED61_OCTDE</name>
<evidence type="ECO:0000313" key="8">
    <source>
        <dbReference type="Proteomes" id="UP000515203"/>
    </source>
</evidence>
<evidence type="ECO:0000256" key="5">
    <source>
        <dbReference type="PROSITE-ProRule" id="PRU00288"/>
    </source>
</evidence>
<dbReference type="GO" id="GO:0045109">
    <property type="term" value="P:intermediate filament organization"/>
    <property type="evidence" value="ECO:0007669"/>
    <property type="project" value="TreeGrafter"/>
</dbReference>
<dbReference type="InterPro" id="IPR001164">
    <property type="entry name" value="ArfGAP_dom"/>
</dbReference>
<evidence type="ECO:0000256" key="3">
    <source>
        <dbReference type="ARBA" id="ARBA00022771"/>
    </source>
</evidence>
<sequence length="468" mass="48533">MVMAAKKGPGPGGGGKAEAEAASEVWCRRVRELGGCSQAGNRHCFECAQRGVTYVDITVGSFVCTTCSGLLRGLNPPHRVKSISMTTFTEPEVLFLQSRGNEVCRKIWLGLFDARTSLIPDSRDPQKVKEFLQEKYEKKRWYVPPDQVKGPAYTKGSSSTSVQGSMPEGKPQRTLLGDPVTETAAASSQSVSQSQARTAQTRSSQPPPHSSTKKASTDLLADIGGDPFAAPQVTPSFAAFPAFVGQTPSHGGFANFDAFRSSPSPSAFGSLPPAAQAPFQAQPAPAASRMLTGSYSFGSSQGTPFGAAPLAAASQPSSLTDVGSLLGPGVSPGGVPGSIFGMAGQVPALQSAVPGSGSTGLTFGAGFTNPFAVPAAQPQLPSTNPFQPNGLAPDLANAAAERLFLWGLGTHQAGAEATQPAGWDLYQPLHDWILTKPICLQTSNYQPVLVALCPGGPLPLLLRGPSTP</sequence>
<evidence type="ECO:0000256" key="1">
    <source>
        <dbReference type="ARBA" id="ARBA00022723"/>
    </source>
</evidence>
<dbReference type="GO" id="GO:0016020">
    <property type="term" value="C:membrane"/>
    <property type="evidence" value="ECO:0007669"/>
    <property type="project" value="TreeGrafter"/>
</dbReference>
<dbReference type="FunFam" id="1.10.220.150:FF:000005">
    <property type="entry name" value="Arf-GAP domain and FG repeat-containing protein 1"/>
    <property type="match status" value="1"/>
</dbReference>
<dbReference type="GO" id="GO:0007289">
    <property type="term" value="P:spermatid nucleus differentiation"/>
    <property type="evidence" value="ECO:0007669"/>
    <property type="project" value="TreeGrafter"/>
</dbReference>
<dbReference type="RefSeq" id="XP_023570221.1">
    <property type="nucleotide sequence ID" value="XM_023714453.1"/>
</dbReference>
<protein>
    <submittedName>
        <fullName evidence="9">Arf-GAP domain and FG repeat-containing protein 2 isoform X5</fullName>
    </submittedName>
</protein>
<proteinExistence type="predicted"/>
<keyword evidence="2" id="KW-0677">Repeat</keyword>
<feature type="compositionally biased region" description="Low complexity" evidence="6">
    <location>
        <begin position="181"/>
        <end position="201"/>
    </location>
</feature>
<dbReference type="CDD" id="cd17903">
    <property type="entry name" value="ArfGap_AGFG2"/>
    <property type="match status" value="1"/>
</dbReference>
<dbReference type="PANTHER" id="PTHR46134">
    <property type="entry name" value="DRONGO, ISOFORM F"/>
    <property type="match status" value="1"/>
</dbReference>
<dbReference type="GeneID" id="101562181"/>